<dbReference type="NCBIfam" id="TIGR01733">
    <property type="entry name" value="AA-adenyl-dom"/>
    <property type="match status" value="1"/>
</dbReference>
<dbReference type="EMBL" id="JAAATY010000038">
    <property type="protein sequence ID" value="NRN70384.1"/>
    <property type="molecule type" value="Genomic_DNA"/>
</dbReference>
<dbReference type="PANTHER" id="PTHR45527">
    <property type="entry name" value="NONRIBOSOMAL PEPTIDE SYNTHETASE"/>
    <property type="match status" value="1"/>
</dbReference>
<dbReference type="CDD" id="cd05930">
    <property type="entry name" value="A_NRPS"/>
    <property type="match status" value="1"/>
</dbReference>
<dbReference type="InterPro" id="IPR042099">
    <property type="entry name" value="ANL_N_sf"/>
</dbReference>
<dbReference type="InterPro" id="IPR025110">
    <property type="entry name" value="AMP-bd_C"/>
</dbReference>
<feature type="domain" description="Carrier" evidence="4">
    <location>
        <begin position="510"/>
        <end position="585"/>
    </location>
</feature>
<accession>A0ABX2FG65</accession>
<dbReference type="InterPro" id="IPR045851">
    <property type="entry name" value="AMP-bd_C_sf"/>
</dbReference>
<evidence type="ECO:0000313" key="5">
    <source>
        <dbReference type="EMBL" id="NRN70384.1"/>
    </source>
</evidence>
<dbReference type="Gene3D" id="3.30.300.30">
    <property type="match status" value="1"/>
</dbReference>
<dbReference type="InterPro" id="IPR000873">
    <property type="entry name" value="AMP-dep_synth/lig_dom"/>
</dbReference>
<name>A0ABX2FG65_9PSEU</name>
<gene>
    <name evidence="5" type="ORF">GC106_76490</name>
</gene>
<dbReference type="Pfam" id="PF00501">
    <property type="entry name" value="AMP-binding"/>
    <property type="match status" value="1"/>
</dbReference>
<evidence type="ECO:0000256" key="1">
    <source>
        <dbReference type="ARBA" id="ARBA00022450"/>
    </source>
</evidence>
<evidence type="ECO:0000259" key="4">
    <source>
        <dbReference type="PROSITE" id="PS50075"/>
    </source>
</evidence>
<dbReference type="InterPro" id="IPR009081">
    <property type="entry name" value="PP-bd_ACP"/>
</dbReference>
<evidence type="ECO:0000256" key="2">
    <source>
        <dbReference type="ARBA" id="ARBA00022553"/>
    </source>
</evidence>
<keyword evidence="2" id="KW-0597">Phosphoprotein</keyword>
<dbReference type="PROSITE" id="PS50075">
    <property type="entry name" value="CARRIER"/>
    <property type="match status" value="1"/>
</dbReference>
<dbReference type="SUPFAM" id="SSF56801">
    <property type="entry name" value="Acetyl-CoA synthetase-like"/>
    <property type="match status" value="1"/>
</dbReference>
<dbReference type="InterPro" id="IPR020806">
    <property type="entry name" value="PKS_PP-bd"/>
</dbReference>
<dbReference type="Proteomes" id="UP000763557">
    <property type="component" value="Unassembled WGS sequence"/>
</dbReference>
<dbReference type="InterPro" id="IPR020845">
    <property type="entry name" value="AMP-binding_CS"/>
</dbReference>
<dbReference type="InterPro" id="IPR010071">
    <property type="entry name" value="AA_adenyl_dom"/>
</dbReference>
<keyword evidence="1" id="KW-0596">Phosphopantetheine</keyword>
<reference evidence="5 6" key="1">
    <citation type="submission" date="2020-01" db="EMBL/GenBank/DDBJ databases">
        <title>Kibdelosporangium persica a novel Actinomycetes from a hot desert in Iran.</title>
        <authorList>
            <person name="Safaei N."/>
            <person name="Zaburannyi N."/>
            <person name="Mueller R."/>
            <person name="Wink J."/>
        </authorList>
    </citation>
    <scope>NUCLEOTIDE SEQUENCE [LARGE SCALE GENOMIC DNA]</scope>
    <source>
        <strain evidence="5 6">4NS15</strain>
    </source>
</reference>
<organism evidence="5 6">
    <name type="scientific">Kibdelosporangium persicum</name>
    <dbReference type="NCBI Taxonomy" id="2698649"/>
    <lineage>
        <taxon>Bacteria</taxon>
        <taxon>Bacillati</taxon>
        <taxon>Actinomycetota</taxon>
        <taxon>Actinomycetes</taxon>
        <taxon>Pseudonocardiales</taxon>
        <taxon>Pseudonocardiaceae</taxon>
        <taxon>Kibdelosporangium</taxon>
    </lineage>
</organism>
<dbReference type="PROSITE" id="PS00455">
    <property type="entry name" value="AMP_BINDING"/>
    <property type="match status" value="1"/>
</dbReference>
<dbReference type="Pfam" id="PF13193">
    <property type="entry name" value="AMP-binding_C"/>
    <property type="match status" value="1"/>
</dbReference>
<sequence length="588" mass="62180">MNDKSTRCLHEQFARHADAAPDAVAVVHGDLSITYGDLRARAAHLAAALRDHDVGPDVVVGLHVPRSIDMVAGILGILEAGGAYLPLWTGHPADRLEYMLTHSGATVLVTSDATSGGLPGFRGTRLPVDAQPTTPSGPGRRATPDHLAYVIYTSGTTGVPKGVAVPHRAAARIVRSGIYGTFDAGETFLQACPLSFDASVFEIFSCLANGGRLVLLPGQRVSPDLIVDTVRRFAVTTLWLTPTMFNRMVEDDMLDGIGVRQFVLGGETLSSPHVARAMSSAGALFANAYGPTEAGVFVCCHPLARTDLAHSPPPVGKPLPGTGIQVLDDHMRPVPDGQPGELYLGGDALARGYHHRPDLTAAAFVPDPSGATLGGRLYRSGDLARVLPGGVVQVLGRTDDQVKIRGNRIELGEVESAVARLPEVRQAAVLDTVTPGGERILAAYIVPAGAAPTVSQLRRQLSASLPDYMVPSEYHRIDALPLTQHGKLDRAALRTGTGATRLELGVRYVAAASELEGVIAAVWTDLLEVPAVGVDDNYFDLGGTSVSVQVLHRRLQQELGTRLPATALYEYPTVRSLAESIASSGVQR</sequence>
<dbReference type="RefSeq" id="WP_173141502.1">
    <property type="nucleotide sequence ID" value="NZ_CBCSGW010000034.1"/>
</dbReference>
<dbReference type="SUPFAM" id="SSF47336">
    <property type="entry name" value="ACP-like"/>
    <property type="match status" value="1"/>
</dbReference>
<dbReference type="Gene3D" id="3.40.50.12780">
    <property type="entry name" value="N-terminal domain of ligase-like"/>
    <property type="match status" value="1"/>
</dbReference>
<dbReference type="InterPro" id="IPR036736">
    <property type="entry name" value="ACP-like_sf"/>
</dbReference>
<proteinExistence type="predicted"/>
<dbReference type="Pfam" id="PF00550">
    <property type="entry name" value="PP-binding"/>
    <property type="match status" value="1"/>
</dbReference>
<dbReference type="Gene3D" id="1.10.1200.10">
    <property type="entry name" value="ACP-like"/>
    <property type="match status" value="1"/>
</dbReference>
<dbReference type="PANTHER" id="PTHR45527:SF1">
    <property type="entry name" value="FATTY ACID SYNTHASE"/>
    <property type="match status" value="1"/>
</dbReference>
<comment type="caution">
    <text evidence="5">The sequence shown here is derived from an EMBL/GenBank/DDBJ whole genome shotgun (WGS) entry which is preliminary data.</text>
</comment>
<evidence type="ECO:0000256" key="3">
    <source>
        <dbReference type="SAM" id="MobiDB-lite"/>
    </source>
</evidence>
<protein>
    <submittedName>
        <fullName evidence="5">Thioester reductase</fullName>
    </submittedName>
</protein>
<keyword evidence="6" id="KW-1185">Reference proteome</keyword>
<dbReference type="SMART" id="SM00823">
    <property type="entry name" value="PKS_PP"/>
    <property type="match status" value="1"/>
</dbReference>
<feature type="region of interest" description="Disordered" evidence="3">
    <location>
        <begin position="121"/>
        <end position="141"/>
    </location>
</feature>
<evidence type="ECO:0000313" key="6">
    <source>
        <dbReference type="Proteomes" id="UP000763557"/>
    </source>
</evidence>